<organism evidence="3 4">
    <name type="scientific">Cyphellophora attinorum</name>
    <dbReference type="NCBI Taxonomy" id="1664694"/>
    <lineage>
        <taxon>Eukaryota</taxon>
        <taxon>Fungi</taxon>
        <taxon>Dikarya</taxon>
        <taxon>Ascomycota</taxon>
        <taxon>Pezizomycotina</taxon>
        <taxon>Eurotiomycetes</taxon>
        <taxon>Chaetothyriomycetidae</taxon>
        <taxon>Chaetothyriales</taxon>
        <taxon>Cyphellophoraceae</taxon>
        <taxon>Cyphellophora</taxon>
    </lineage>
</organism>
<accession>A0A0N0NJA5</accession>
<name>A0A0N0NJA5_9EURO</name>
<dbReference type="Proteomes" id="UP000038010">
    <property type="component" value="Unassembled WGS sequence"/>
</dbReference>
<evidence type="ECO:0000313" key="3">
    <source>
        <dbReference type="EMBL" id="KPI36688.1"/>
    </source>
</evidence>
<dbReference type="VEuPathDB" id="FungiDB:AB675_9983"/>
<dbReference type="GeneID" id="28742443"/>
<evidence type="ECO:0008006" key="5">
    <source>
        <dbReference type="Google" id="ProtNLM"/>
    </source>
</evidence>
<gene>
    <name evidence="3" type="ORF">AB675_9983</name>
</gene>
<evidence type="ECO:0000256" key="2">
    <source>
        <dbReference type="SAM" id="SignalP"/>
    </source>
</evidence>
<feature type="region of interest" description="Disordered" evidence="1">
    <location>
        <begin position="170"/>
        <end position="221"/>
    </location>
</feature>
<dbReference type="EMBL" id="LFJN01000029">
    <property type="protein sequence ID" value="KPI36688.1"/>
    <property type="molecule type" value="Genomic_DNA"/>
</dbReference>
<feature type="compositionally biased region" description="Pro residues" evidence="1">
    <location>
        <begin position="191"/>
        <end position="201"/>
    </location>
</feature>
<feature type="signal peptide" evidence="2">
    <location>
        <begin position="1"/>
        <end position="18"/>
    </location>
</feature>
<protein>
    <recommendedName>
        <fullName evidence="5">Endo-1,3(4)-beta-glucanase 1 carbohydrate binding domain-containing protein</fullName>
    </recommendedName>
</protein>
<feature type="compositionally biased region" description="Basic and acidic residues" evidence="1">
    <location>
        <begin position="170"/>
        <end position="184"/>
    </location>
</feature>
<dbReference type="RefSeq" id="XP_017996651.1">
    <property type="nucleotide sequence ID" value="XM_018150563.1"/>
</dbReference>
<reference evidence="3 4" key="1">
    <citation type="submission" date="2015-06" db="EMBL/GenBank/DDBJ databases">
        <title>Draft genome of the ant-associated black yeast Phialophora attae CBS 131958.</title>
        <authorList>
            <person name="Moreno L.F."/>
            <person name="Stielow B.J."/>
            <person name="de Hoog S."/>
            <person name="Vicente V.A."/>
            <person name="Weiss V.A."/>
            <person name="de Vries M."/>
            <person name="Cruz L.M."/>
            <person name="Souza E.M."/>
        </authorList>
    </citation>
    <scope>NUCLEOTIDE SEQUENCE [LARGE SCALE GENOMIC DNA]</scope>
    <source>
        <strain evidence="3 4">CBS 131958</strain>
    </source>
</reference>
<comment type="caution">
    <text evidence="3">The sequence shown here is derived from an EMBL/GenBank/DDBJ whole genome shotgun (WGS) entry which is preliminary data.</text>
</comment>
<feature type="compositionally biased region" description="Acidic residues" evidence="1">
    <location>
        <begin position="205"/>
        <end position="221"/>
    </location>
</feature>
<evidence type="ECO:0000256" key="1">
    <source>
        <dbReference type="SAM" id="MobiDB-lite"/>
    </source>
</evidence>
<evidence type="ECO:0000313" key="4">
    <source>
        <dbReference type="Proteomes" id="UP000038010"/>
    </source>
</evidence>
<keyword evidence="4" id="KW-1185">Reference proteome</keyword>
<dbReference type="AlphaFoldDB" id="A0A0N0NJA5"/>
<keyword evidence="2" id="KW-0732">Signal</keyword>
<proteinExistence type="predicted"/>
<feature type="chain" id="PRO_5005856682" description="Endo-1,3(4)-beta-glucanase 1 carbohydrate binding domain-containing protein" evidence="2">
    <location>
        <begin position="19"/>
        <end position="221"/>
    </location>
</feature>
<sequence>MHFTLLISAGLLPALVLAVPLQSRQAVCFPFNLVCSADKKTVNGQCVDGRTFPVLSCKSPDCFGTPLSSGGSVAACGSGGSTVVFDPSGAGAGSSGIVDVPKGSTFGSVEQSGSGFSGGTSGVLARFCCVSEDDYHLNHRQGHIHCKANNHICRKASHHLNDHDFGEAHDCSKDDNHRTKHDYGKATSATPAPPKGPPKPPTSEHEDDDDEEEEEEEDDGC</sequence>